<dbReference type="EMBL" id="BAABFA010000010">
    <property type="protein sequence ID" value="GAA4465224.1"/>
    <property type="molecule type" value="Genomic_DNA"/>
</dbReference>
<comment type="caution">
    <text evidence="1">The sequence shown here is derived from an EMBL/GenBank/DDBJ whole genome shotgun (WGS) entry which is preliminary data.</text>
</comment>
<keyword evidence="2" id="KW-1185">Reference proteome</keyword>
<accession>A0ABP8NCW4</accession>
<protein>
    <submittedName>
        <fullName evidence="1">Uncharacterized protein</fullName>
    </submittedName>
</protein>
<name>A0ABP8NCW4_9BACT</name>
<gene>
    <name evidence="1" type="ORF">GCM10023093_17010</name>
</gene>
<reference evidence="2" key="1">
    <citation type="journal article" date="2019" name="Int. J. Syst. Evol. Microbiol.">
        <title>The Global Catalogue of Microorganisms (GCM) 10K type strain sequencing project: providing services to taxonomists for standard genome sequencing and annotation.</title>
        <authorList>
            <consortium name="The Broad Institute Genomics Platform"/>
            <consortium name="The Broad Institute Genome Sequencing Center for Infectious Disease"/>
            <person name="Wu L."/>
            <person name="Ma J."/>
        </authorList>
    </citation>
    <scope>NUCLEOTIDE SEQUENCE [LARGE SCALE GENOMIC DNA]</scope>
    <source>
        <strain evidence="2">JCM 32105</strain>
    </source>
</reference>
<organism evidence="1 2">
    <name type="scientific">Nemorincola caseinilytica</name>
    <dbReference type="NCBI Taxonomy" id="2054315"/>
    <lineage>
        <taxon>Bacteria</taxon>
        <taxon>Pseudomonadati</taxon>
        <taxon>Bacteroidota</taxon>
        <taxon>Chitinophagia</taxon>
        <taxon>Chitinophagales</taxon>
        <taxon>Chitinophagaceae</taxon>
        <taxon>Nemorincola</taxon>
    </lineage>
</organism>
<dbReference type="Gene3D" id="3.30.2220.10">
    <property type="entry name" value="rbstp2171"/>
    <property type="match status" value="1"/>
</dbReference>
<evidence type="ECO:0000313" key="1">
    <source>
        <dbReference type="EMBL" id="GAA4465224.1"/>
    </source>
</evidence>
<sequence length="104" mass="11517">METPLKGQAAPEQVAAWKAEHPIGIYSIEIDGHVAYFKKPNRKEMNCAMSKASKESALDLFEELANLTWIGGSNDVLAVDELFYGLVDQLKLVIEGKKARLVNL</sequence>
<proteinExistence type="predicted"/>
<dbReference type="Proteomes" id="UP001500067">
    <property type="component" value="Unassembled WGS sequence"/>
</dbReference>
<dbReference type="RefSeq" id="WP_345081559.1">
    <property type="nucleotide sequence ID" value="NZ_BAABFA010000010.1"/>
</dbReference>
<evidence type="ECO:0000313" key="2">
    <source>
        <dbReference type="Proteomes" id="UP001500067"/>
    </source>
</evidence>